<dbReference type="VEuPathDB" id="AmoebaDB:DICPUDRAFT_155733"/>
<dbReference type="InterPro" id="IPR001214">
    <property type="entry name" value="SET_dom"/>
</dbReference>
<feature type="chain" id="PRO_5003265418" description="SET domain-containing protein" evidence="4">
    <location>
        <begin position="27"/>
        <end position="465"/>
    </location>
</feature>
<dbReference type="GO" id="GO:0016279">
    <property type="term" value="F:protein-lysine N-methyltransferase activity"/>
    <property type="evidence" value="ECO:0000318"/>
    <property type="project" value="GO_Central"/>
</dbReference>
<dbReference type="OMA" id="RNDRMFK"/>
<dbReference type="SUPFAM" id="SSF82199">
    <property type="entry name" value="SET domain"/>
    <property type="match status" value="1"/>
</dbReference>
<reference evidence="7" key="1">
    <citation type="journal article" date="2011" name="Genome Biol.">
        <title>Comparative genomics of the social amoebae Dictyostelium discoideum and Dictyostelium purpureum.</title>
        <authorList>
            <consortium name="US DOE Joint Genome Institute (JGI-PGF)"/>
            <person name="Sucgang R."/>
            <person name="Kuo A."/>
            <person name="Tian X."/>
            <person name="Salerno W."/>
            <person name="Parikh A."/>
            <person name="Feasley C.L."/>
            <person name="Dalin E."/>
            <person name="Tu H."/>
            <person name="Huang E."/>
            <person name="Barry K."/>
            <person name="Lindquist E."/>
            <person name="Shapiro H."/>
            <person name="Bruce D."/>
            <person name="Schmutz J."/>
            <person name="Salamov A."/>
            <person name="Fey P."/>
            <person name="Gaudet P."/>
            <person name="Anjard C."/>
            <person name="Babu M.M."/>
            <person name="Basu S."/>
            <person name="Bushmanova Y."/>
            <person name="van der Wel H."/>
            <person name="Katoh-Kurasawa M."/>
            <person name="Dinh C."/>
            <person name="Coutinho P.M."/>
            <person name="Saito T."/>
            <person name="Elias M."/>
            <person name="Schaap P."/>
            <person name="Kay R.R."/>
            <person name="Henrissat B."/>
            <person name="Eichinger L."/>
            <person name="Rivero F."/>
            <person name="Putnam N.H."/>
            <person name="West C.M."/>
            <person name="Loomis W.F."/>
            <person name="Chisholm R.L."/>
            <person name="Shaulsky G."/>
            <person name="Strassmann J.E."/>
            <person name="Queller D.C."/>
            <person name="Kuspa A."/>
            <person name="Grigoriev I.V."/>
        </authorList>
    </citation>
    <scope>NUCLEOTIDE SEQUENCE [LARGE SCALE GENOMIC DNA]</scope>
    <source>
        <strain evidence="7">QSDP1</strain>
    </source>
</reference>
<keyword evidence="3" id="KW-0949">S-adenosyl-L-methionine</keyword>
<dbReference type="PANTHER" id="PTHR13271">
    <property type="entry name" value="UNCHARACTERIZED PUTATIVE METHYLTRANSFERASE"/>
    <property type="match status" value="1"/>
</dbReference>
<dbReference type="Proteomes" id="UP000001064">
    <property type="component" value="Unassembled WGS sequence"/>
</dbReference>
<dbReference type="Pfam" id="PF09273">
    <property type="entry name" value="Rubis-subs-bind"/>
    <property type="match status" value="1"/>
</dbReference>
<evidence type="ECO:0000256" key="3">
    <source>
        <dbReference type="ARBA" id="ARBA00022691"/>
    </source>
</evidence>
<feature type="signal peptide" evidence="4">
    <location>
        <begin position="1"/>
        <end position="26"/>
    </location>
</feature>
<evidence type="ECO:0000313" key="6">
    <source>
        <dbReference type="EMBL" id="EGC32310.1"/>
    </source>
</evidence>
<gene>
    <name evidence="6" type="ORF">DICPUDRAFT_155733</name>
</gene>
<feature type="domain" description="SET" evidence="5">
    <location>
        <begin position="56"/>
        <end position="271"/>
    </location>
</feature>
<accession>F0ZUR2</accession>
<dbReference type="Gene3D" id="3.90.1410.10">
    <property type="entry name" value="set domain protein methyltransferase, domain 1"/>
    <property type="match status" value="1"/>
</dbReference>
<protein>
    <recommendedName>
        <fullName evidence="5">SET domain-containing protein</fullName>
    </recommendedName>
</protein>
<dbReference type="OrthoDB" id="441812at2759"/>
<dbReference type="FunFam" id="3.90.1420.10:FF:000026">
    <property type="entry name" value="Uncharacterized protein"/>
    <property type="match status" value="1"/>
</dbReference>
<dbReference type="SUPFAM" id="SSF81822">
    <property type="entry name" value="RuBisCo LSMT C-terminal, substrate-binding domain"/>
    <property type="match status" value="1"/>
</dbReference>
<dbReference type="InterPro" id="IPR015353">
    <property type="entry name" value="Rubisco_LSMT_subst-bd"/>
</dbReference>
<keyword evidence="2" id="KW-0808">Transferase</keyword>
<name>F0ZUR2_DICPU</name>
<dbReference type="FunCoup" id="F0ZUR2">
    <property type="interactions" value="110"/>
</dbReference>
<dbReference type="CDD" id="cd10527">
    <property type="entry name" value="SET_LSMT"/>
    <property type="match status" value="1"/>
</dbReference>
<dbReference type="PROSITE" id="PS50280">
    <property type="entry name" value="SET"/>
    <property type="match status" value="1"/>
</dbReference>
<organism evidence="6 7">
    <name type="scientific">Dictyostelium purpureum</name>
    <name type="common">Slime mold</name>
    <dbReference type="NCBI Taxonomy" id="5786"/>
    <lineage>
        <taxon>Eukaryota</taxon>
        <taxon>Amoebozoa</taxon>
        <taxon>Evosea</taxon>
        <taxon>Eumycetozoa</taxon>
        <taxon>Dictyostelia</taxon>
        <taxon>Dictyosteliales</taxon>
        <taxon>Dictyosteliaceae</taxon>
        <taxon>Dictyostelium</taxon>
    </lineage>
</organism>
<evidence type="ECO:0000256" key="4">
    <source>
        <dbReference type="SAM" id="SignalP"/>
    </source>
</evidence>
<dbReference type="InParanoid" id="F0ZUR2"/>
<evidence type="ECO:0000313" key="7">
    <source>
        <dbReference type="Proteomes" id="UP000001064"/>
    </source>
</evidence>
<sequence>MKHRSVNKNFIRILFLFLLIITIVFSNGDVKDNTKEIESLKEFKEWLVNNNAYINPNIDIELLDKYGRSIVAKKSIKKQDKLISIPKDIIMSNIGGYPKKIPKEIYEQVQSIGLSPTNLQAVFIMYSKLNEKSFWHPYVTVLPESFSTSLYFSDNELDELQASQLKEFTIIRKDGIERHYESTFSRLSKLVPEFSNLALYNQELFTWALSCVWSRAFSLAENDGGMVPLADMFNAEDRSKSKVLPKVTDTTLDYYASDDIAEGEQIFTPYGVYKPLSSSQMLMDYGFIFDEGTVSDNVAITVPVFHNDEPNLSTKQEILEENDIINEVFLLQKTDPLPADLLLYARVKNLIAKECDQAKKHFLSPNTRNTPLNTRNEKVSLRFLENLIHRYLDSYGTNLESDKNLLKNYYSSDNNNNNNNDNNSVDNNQISFNVINAIKIRIMEKEILISALNIIEKARSELINN</sequence>
<dbReference type="EMBL" id="GL871199">
    <property type="protein sequence ID" value="EGC32310.1"/>
    <property type="molecule type" value="Genomic_DNA"/>
</dbReference>
<evidence type="ECO:0000256" key="1">
    <source>
        <dbReference type="ARBA" id="ARBA00022603"/>
    </source>
</evidence>
<dbReference type="InterPro" id="IPR036464">
    <property type="entry name" value="Rubisco_LSMT_subst-bd_sf"/>
</dbReference>
<evidence type="ECO:0000259" key="5">
    <source>
        <dbReference type="PROSITE" id="PS50280"/>
    </source>
</evidence>
<proteinExistence type="predicted"/>
<dbReference type="KEGG" id="dpp:DICPUDRAFT_155733"/>
<keyword evidence="7" id="KW-1185">Reference proteome</keyword>
<dbReference type="AlphaFoldDB" id="F0ZUR2"/>
<keyword evidence="1" id="KW-0489">Methyltransferase</keyword>
<keyword evidence="4" id="KW-0732">Signal</keyword>
<dbReference type="PANTHER" id="PTHR13271:SF153">
    <property type="entry name" value="SET DOMAIN-CONTAINING PROTEIN"/>
    <property type="match status" value="1"/>
</dbReference>
<dbReference type="InterPro" id="IPR050600">
    <property type="entry name" value="SETD3_SETD6_MTase"/>
</dbReference>
<dbReference type="GeneID" id="10507342"/>
<dbReference type="Gene3D" id="3.90.1420.10">
    <property type="entry name" value="Rubisco LSMT, substrate-binding domain"/>
    <property type="match status" value="1"/>
</dbReference>
<dbReference type="InterPro" id="IPR046341">
    <property type="entry name" value="SET_dom_sf"/>
</dbReference>
<dbReference type="RefSeq" id="XP_003291152.1">
    <property type="nucleotide sequence ID" value="XM_003291104.1"/>
</dbReference>
<dbReference type="GO" id="GO:0032259">
    <property type="term" value="P:methylation"/>
    <property type="evidence" value="ECO:0007669"/>
    <property type="project" value="UniProtKB-KW"/>
</dbReference>
<dbReference type="eggNOG" id="KOG1337">
    <property type="taxonomic scope" value="Eukaryota"/>
</dbReference>
<dbReference type="STRING" id="5786.F0ZUR2"/>
<evidence type="ECO:0000256" key="2">
    <source>
        <dbReference type="ARBA" id="ARBA00022679"/>
    </source>
</evidence>